<organism evidence="3 4">
    <name type="scientific">Streptomyces telluris</name>
    <dbReference type="NCBI Taxonomy" id="2720021"/>
    <lineage>
        <taxon>Bacteria</taxon>
        <taxon>Bacillati</taxon>
        <taxon>Actinomycetota</taxon>
        <taxon>Actinomycetes</taxon>
        <taxon>Kitasatosporales</taxon>
        <taxon>Streptomycetaceae</taxon>
        <taxon>Streptomyces</taxon>
    </lineage>
</organism>
<dbReference type="EMBL" id="JANIID010000015">
    <property type="protein sequence ID" value="MCQ8771692.1"/>
    <property type="molecule type" value="Genomic_DNA"/>
</dbReference>
<dbReference type="AlphaFoldDB" id="A0A9X2LI15"/>
<dbReference type="Gene3D" id="3.40.50.620">
    <property type="entry name" value="HUPs"/>
    <property type="match status" value="2"/>
</dbReference>
<accession>A0A9X2LI15</accession>
<dbReference type="SUPFAM" id="SSF52402">
    <property type="entry name" value="Adenine nucleotide alpha hydrolases-like"/>
    <property type="match status" value="2"/>
</dbReference>
<evidence type="ECO:0000259" key="2">
    <source>
        <dbReference type="Pfam" id="PF00582"/>
    </source>
</evidence>
<dbReference type="PRINTS" id="PR01438">
    <property type="entry name" value="UNVRSLSTRESS"/>
</dbReference>
<dbReference type="PANTHER" id="PTHR46268">
    <property type="entry name" value="STRESS RESPONSE PROTEIN NHAX"/>
    <property type="match status" value="1"/>
</dbReference>
<evidence type="ECO:0000256" key="1">
    <source>
        <dbReference type="ARBA" id="ARBA00008791"/>
    </source>
</evidence>
<dbReference type="InterPro" id="IPR006016">
    <property type="entry name" value="UspA"/>
</dbReference>
<dbReference type="InterPro" id="IPR014729">
    <property type="entry name" value="Rossmann-like_a/b/a_fold"/>
</dbReference>
<dbReference type="Pfam" id="PF00582">
    <property type="entry name" value="Usp"/>
    <property type="match status" value="2"/>
</dbReference>
<dbReference type="PANTHER" id="PTHR46268:SF6">
    <property type="entry name" value="UNIVERSAL STRESS PROTEIN UP12"/>
    <property type="match status" value="1"/>
</dbReference>
<evidence type="ECO:0000313" key="3">
    <source>
        <dbReference type="EMBL" id="MCQ8771692.1"/>
    </source>
</evidence>
<protein>
    <submittedName>
        <fullName evidence="3">Universal stress protein</fullName>
    </submittedName>
</protein>
<evidence type="ECO:0000313" key="4">
    <source>
        <dbReference type="Proteomes" id="UP001142374"/>
    </source>
</evidence>
<dbReference type="Proteomes" id="UP001142374">
    <property type="component" value="Unassembled WGS sequence"/>
</dbReference>
<sequence length="307" mass="32107">MPRTVIAGLDGSPESLAAAEWAAREARLRGLPLTLLHALEDWSPTYGLAALSGVEFDPASWAGSLLTEVSGQLGGDHPGLEIRTEQLEGRPVERLVSAAKDAEVLVLGSRGLGALSGFLTGSVSMSVLARAERPVVLVRAGERAGQEQEVHGREGYGEEAGDEEAHGDVVLGVDLARPCDELFAYAFEAAAARGARLRVVHGWSLPPLFGYDPAAVDPGHIAGLATRESAALTDALRPWCGKYPGVPVDEQCVVGRPGEHLTEASATACLVVVGRRPRRSVIGARLGPVTHAVLHHAAAPVAVVPHN</sequence>
<dbReference type="RefSeq" id="WP_168091084.1">
    <property type="nucleotide sequence ID" value="NZ_JAATER010000012.1"/>
</dbReference>
<feature type="domain" description="UspA" evidence="2">
    <location>
        <begin position="169"/>
        <end position="305"/>
    </location>
</feature>
<comment type="similarity">
    <text evidence="1">Belongs to the universal stress protein A family.</text>
</comment>
<keyword evidence="4" id="KW-1185">Reference proteome</keyword>
<comment type="caution">
    <text evidence="3">The sequence shown here is derived from an EMBL/GenBank/DDBJ whole genome shotgun (WGS) entry which is preliminary data.</text>
</comment>
<gene>
    <name evidence="3" type="ORF">NQU55_18270</name>
</gene>
<reference evidence="3" key="1">
    <citation type="submission" date="2022-06" db="EMBL/GenBank/DDBJ databases">
        <title>WGS of actinobacteria.</title>
        <authorList>
            <person name="Thawai C."/>
        </authorList>
    </citation>
    <scope>NUCLEOTIDE SEQUENCE</scope>
    <source>
        <strain evidence="3">AA8</strain>
    </source>
</reference>
<proteinExistence type="inferred from homology"/>
<dbReference type="InterPro" id="IPR006015">
    <property type="entry name" value="Universal_stress_UspA"/>
</dbReference>
<name>A0A9X2LI15_9ACTN</name>
<feature type="domain" description="UspA" evidence="2">
    <location>
        <begin position="1"/>
        <end position="139"/>
    </location>
</feature>